<feature type="compositionally biased region" description="Acidic residues" evidence="1">
    <location>
        <begin position="444"/>
        <end position="463"/>
    </location>
</feature>
<name>A0A8H3VKZ2_VENIN</name>
<evidence type="ECO:0000313" key="2">
    <source>
        <dbReference type="EMBL" id="KAE9989721.1"/>
    </source>
</evidence>
<dbReference type="EMBL" id="WNWR01000172">
    <property type="protein sequence ID" value="KAE9989721.1"/>
    <property type="molecule type" value="Genomic_DNA"/>
</dbReference>
<evidence type="ECO:0000313" key="3">
    <source>
        <dbReference type="Proteomes" id="UP000490939"/>
    </source>
</evidence>
<proteinExistence type="predicted"/>
<accession>A0A8H3VKZ2</accession>
<feature type="compositionally biased region" description="Basic and acidic residues" evidence="1">
    <location>
        <begin position="16"/>
        <end position="25"/>
    </location>
</feature>
<protein>
    <submittedName>
        <fullName evidence="2">Uncharacterized protein</fullName>
    </submittedName>
</protein>
<sequence length="632" mass="73324">MSINTRVSIREEEEGDSAHETEAALRKRAASTALDIRVDKRPRHEGLEVDSQSGSDGPYGRPGGEDLCEQERSERGAMLTEDDELHCSLEREVDDMIKYKASNHDPRHISDPGYDQFYGFTGADRQSTTVVEESKSYIICDSPQEALKYFKTHEKEVRRRIKHIIFSRKAVAVGPSLNGMHWKGLCNYIRKYMCIESIMIPVPYDPLSGHARYKSSENDDLIEETIGHPSDGATFPPPQLSPKESFVLKSRRFTFDWKILFYLSQALVSGFLKEIRLYYPAPFGNTMSPNFKAIRAINKHTQDYAKEKSKTALQARNVDPDCVRSQYAFNLSMQLIRMKPFSNAYCALRLVSRQIQLEASPFLFKDKTLVIACNAKEAYQYLIRLPTDQLKHIKIIRLHELVLYSGDEGNRHAWPRLAEFIASQIPLQELVLHVPNDPNFYDSSADDDEATTSGDEEEEEDAEEVALRRIERCQTMLKDWIGYWWPGARLVMQLLLQKRIAKSIKLRHEAKDYLDRCGFPAEIKLHDLDAVDELRYAYDNKFDASFRYLMAKRMFDFFMQSTQLIGDEEWYEQWYEEDMMRHPYRRTFEFDTTAGTDDDGYQVVVITRKKEVEDVVLVQGQKRPGERLLHDE</sequence>
<feature type="compositionally biased region" description="Basic and acidic residues" evidence="1">
    <location>
        <begin position="36"/>
        <end position="47"/>
    </location>
</feature>
<dbReference type="AlphaFoldDB" id="A0A8H3VKZ2"/>
<evidence type="ECO:0000256" key="1">
    <source>
        <dbReference type="SAM" id="MobiDB-lite"/>
    </source>
</evidence>
<gene>
    <name evidence="2" type="ORF">EG327_002363</name>
</gene>
<dbReference type="Proteomes" id="UP000490939">
    <property type="component" value="Unassembled WGS sequence"/>
</dbReference>
<comment type="caution">
    <text evidence="2">The sequence shown here is derived from an EMBL/GenBank/DDBJ whole genome shotgun (WGS) entry which is preliminary data.</text>
</comment>
<feature type="region of interest" description="Disordered" evidence="1">
    <location>
        <begin position="1"/>
        <end position="73"/>
    </location>
</feature>
<reference evidence="2 3" key="1">
    <citation type="submission" date="2019-07" db="EMBL/GenBank/DDBJ databases">
        <title>Venturia inaequalis Genome Resource.</title>
        <authorList>
            <person name="Lichtner F.J."/>
        </authorList>
    </citation>
    <scope>NUCLEOTIDE SEQUENCE [LARGE SCALE GENOMIC DNA]</scope>
    <source>
        <strain evidence="2 3">DMI_063113</strain>
    </source>
</reference>
<organism evidence="2 3">
    <name type="scientific">Venturia inaequalis</name>
    <name type="common">Apple scab fungus</name>
    <dbReference type="NCBI Taxonomy" id="5025"/>
    <lineage>
        <taxon>Eukaryota</taxon>
        <taxon>Fungi</taxon>
        <taxon>Dikarya</taxon>
        <taxon>Ascomycota</taxon>
        <taxon>Pezizomycotina</taxon>
        <taxon>Dothideomycetes</taxon>
        <taxon>Pleosporomycetidae</taxon>
        <taxon>Venturiales</taxon>
        <taxon>Venturiaceae</taxon>
        <taxon>Venturia</taxon>
    </lineage>
</organism>
<keyword evidence="3" id="KW-1185">Reference proteome</keyword>
<feature type="region of interest" description="Disordered" evidence="1">
    <location>
        <begin position="442"/>
        <end position="463"/>
    </location>
</feature>